<dbReference type="KEGG" id="mng:MNEG_5272"/>
<dbReference type="RefSeq" id="XP_013901704.1">
    <property type="nucleotide sequence ID" value="XM_014046250.1"/>
</dbReference>
<dbReference type="Proteomes" id="UP000054498">
    <property type="component" value="Unassembled WGS sequence"/>
</dbReference>
<name>A0A0D2MI46_9CHLO</name>
<gene>
    <name evidence="1" type="ORF">MNEG_5272</name>
</gene>
<evidence type="ECO:0000313" key="1">
    <source>
        <dbReference type="EMBL" id="KIZ02685.1"/>
    </source>
</evidence>
<keyword evidence="2" id="KW-1185">Reference proteome</keyword>
<reference evidence="1 2" key="1">
    <citation type="journal article" date="2013" name="BMC Genomics">
        <title>Reconstruction of the lipid metabolism for the microalga Monoraphidium neglectum from its genome sequence reveals characteristics suitable for biofuel production.</title>
        <authorList>
            <person name="Bogen C."/>
            <person name="Al-Dilaimi A."/>
            <person name="Albersmeier A."/>
            <person name="Wichmann J."/>
            <person name="Grundmann M."/>
            <person name="Rupp O."/>
            <person name="Lauersen K.J."/>
            <person name="Blifernez-Klassen O."/>
            <person name="Kalinowski J."/>
            <person name="Goesmann A."/>
            <person name="Mussgnug J.H."/>
            <person name="Kruse O."/>
        </authorList>
    </citation>
    <scope>NUCLEOTIDE SEQUENCE [LARGE SCALE GENOMIC DNA]</scope>
    <source>
        <strain evidence="1 2">SAG 48.87</strain>
    </source>
</reference>
<dbReference type="GeneID" id="25738149"/>
<organism evidence="1 2">
    <name type="scientific">Monoraphidium neglectum</name>
    <dbReference type="NCBI Taxonomy" id="145388"/>
    <lineage>
        <taxon>Eukaryota</taxon>
        <taxon>Viridiplantae</taxon>
        <taxon>Chlorophyta</taxon>
        <taxon>core chlorophytes</taxon>
        <taxon>Chlorophyceae</taxon>
        <taxon>CS clade</taxon>
        <taxon>Sphaeropleales</taxon>
        <taxon>Selenastraceae</taxon>
        <taxon>Monoraphidium</taxon>
    </lineage>
</organism>
<sequence length="122" mass="13685">MTGDDLQRLLEAFGLTSLADARWFTRHDMRRLGTAARVGALLDAGLAECWMPCKRHYTQTPLNEQRALTVLRQALRPHCCHVHAKEFSLGARGTGVKYRVVGPETRVARVTFSRQPTVLNLA</sequence>
<accession>A0A0D2MI46</accession>
<protein>
    <submittedName>
        <fullName evidence="1">Uncharacterized protein</fullName>
    </submittedName>
</protein>
<evidence type="ECO:0000313" key="2">
    <source>
        <dbReference type="Proteomes" id="UP000054498"/>
    </source>
</evidence>
<proteinExistence type="predicted"/>
<dbReference type="EMBL" id="KK100996">
    <property type="protein sequence ID" value="KIZ02685.1"/>
    <property type="molecule type" value="Genomic_DNA"/>
</dbReference>
<dbReference type="AlphaFoldDB" id="A0A0D2MI46"/>